<evidence type="ECO:0000256" key="1">
    <source>
        <dbReference type="ARBA" id="ARBA00004141"/>
    </source>
</evidence>
<evidence type="ECO:0000313" key="8">
    <source>
        <dbReference type="Proteomes" id="UP000008227"/>
    </source>
</evidence>
<dbReference type="PANTHER" id="PTHR14198">
    <property type="entry name" value="TRANSMEMBRANE 4 L6 FAMILY MEMBER 1-RELATED"/>
    <property type="match status" value="1"/>
</dbReference>
<keyword evidence="3" id="KW-0812">Transmembrane</keyword>
<dbReference type="PANTHER" id="PTHR14198:SF20">
    <property type="entry name" value="TRANSMEMBRANE 4 L SIX FAMILY MEMBER 1A"/>
    <property type="match status" value="1"/>
</dbReference>
<dbReference type="AlphaFoldDB" id="A0A5G2QGU3"/>
<dbReference type="Proteomes" id="UP000008227">
    <property type="component" value="Chromosome 9"/>
</dbReference>
<keyword evidence="6" id="KW-0732">Signal</keyword>
<keyword evidence="5" id="KW-0472">Membrane</keyword>
<reference evidence="8" key="1">
    <citation type="submission" date="2009-11" db="EMBL/GenBank/DDBJ databases">
        <authorList>
            <consortium name="Porcine genome sequencing project"/>
        </authorList>
    </citation>
    <scope>NUCLEOTIDE SEQUENCE [LARGE SCALE GENOMIC DNA]</scope>
    <source>
        <strain evidence="8">Duroc</strain>
    </source>
</reference>
<feature type="signal peptide" evidence="6">
    <location>
        <begin position="1"/>
        <end position="17"/>
    </location>
</feature>
<accession>A0A5G2QGU3</accession>
<sequence>MLFPALLAMQGIMGALYRVVITSLGLLSGPLCDMGSGNYSYPFRTASLENSYLFTQPTWATCREPEHIVPWTVVVEAALCRSRVVSGPCLVFCGTCVQKRQILLKDFYESHKHLQMLVSAGVLEPILGRSQGTTVCIFPRSAVKTRSSKSPVTMSTPSAPSNYLF</sequence>
<evidence type="ECO:0000256" key="5">
    <source>
        <dbReference type="ARBA" id="ARBA00023136"/>
    </source>
</evidence>
<keyword evidence="4" id="KW-1133">Transmembrane helix</keyword>
<evidence type="ECO:0000256" key="6">
    <source>
        <dbReference type="SAM" id="SignalP"/>
    </source>
</evidence>
<evidence type="ECO:0000256" key="2">
    <source>
        <dbReference type="ARBA" id="ARBA00006193"/>
    </source>
</evidence>
<keyword evidence="8" id="KW-1185">Reference proteome</keyword>
<evidence type="ECO:0000256" key="3">
    <source>
        <dbReference type="ARBA" id="ARBA00022692"/>
    </source>
</evidence>
<dbReference type="GO" id="GO:0016020">
    <property type="term" value="C:membrane"/>
    <property type="evidence" value="ECO:0007669"/>
    <property type="project" value="UniProtKB-SubCell"/>
</dbReference>
<evidence type="ECO:0008006" key="9">
    <source>
        <dbReference type="Google" id="ProtNLM"/>
    </source>
</evidence>
<evidence type="ECO:0000313" key="7">
    <source>
        <dbReference type="Ensembl" id="ENSSSCP00000063534.1"/>
    </source>
</evidence>
<dbReference type="Ensembl" id="ENSSSCT00000084591.2">
    <property type="protein sequence ID" value="ENSSSCP00000063534.1"/>
    <property type="gene ID" value="ENSSSCG00000041237.2"/>
</dbReference>
<dbReference type="Pfam" id="PF05805">
    <property type="entry name" value="L6_membrane"/>
    <property type="match status" value="1"/>
</dbReference>
<protein>
    <recommendedName>
        <fullName evidence="9">Secreted protein</fullName>
    </recommendedName>
</protein>
<evidence type="ECO:0000256" key="4">
    <source>
        <dbReference type="ARBA" id="ARBA00022989"/>
    </source>
</evidence>
<organism evidence="7 8">
    <name type="scientific">Sus scrofa</name>
    <name type="common">Pig</name>
    <dbReference type="NCBI Taxonomy" id="9823"/>
    <lineage>
        <taxon>Eukaryota</taxon>
        <taxon>Metazoa</taxon>
        <taxon>Chordata</taxon>
        <taxon>Craniata</taxon>
        <taxon>Vertebrata</taxon>
        <taxon>Euteleostomi</taxon>
        <taxon>Mammalia</taxon>
        <taxon>Eutheria</taxon>
        <taxon>Laurasiatheria</taxon>
        <taxon>Artiodactyla</taxon>
        <taxon>Suina</taxon>
        <taxon>Suidae</taxon>
        <taxon>Sus</taxon>
    </lineage>
</organism>
<dbReference type="Bgee" id="ENSSSCG00000041237">
    <property type="expression patterns" value="Expressed in oocyte and 1 other cell type or tissue"/>
</dbReference>
<reference evidence="7" key="4">
    <citation type="submission" date="2025-09" db="UniProtKB">
        <authorList>
            <consortium name="Ensembl"/>
        </authorList>
    </citation>
    <scope>IDENTIFICATION</scope>
</reference>
<proteinExistence type="inferred from homology"/>
<reference evidence="7" key="2">
    <citation type="journal article" date="2020" name="Gigascience">
        <title>An improved pig reference genome sequence to enable pig genetics and genomics research.</title>
        <authorList>
            <person name="Warr A."/>
            <person name="Affara N."/>
            <person name="Aken B."/>
            <person name="Beiki H."/>
            <person name="Bickhart D.M."/>
            <person name="Billis K."/>
            <person name="Chow W."/>
            <person name="Eory L."/>
            <person name="Finlayson H.A."/>
            <person name="Flicek P."/>
            <person name="Giron C.G."/>
            <person name="Griffin D.K."/>
            <person name="Hall R."/>
            <person name="Hannum G."/>
            <person name="Hourlier T."/>
            <person name="Howe K."/>
            <person name="Hume D.A."/>
            <person name="Izuogu O."/>
            <person name="Kim K."/>
            <person name="Koren S."/>
            <person name="Liu H."/>
            <person name="Manchanda N."/>
            <person name="Martin F.J."/>
            <person name="Nonneman D.J."/>
            <person name="O'Connor R.E."/>
            <person name="Phillippy A.M."/>
            <person name="Rohrer G.A."/>
            <person name="Rosen B.D."/>
            <person name="Rund L.A."/>
            <person name="Sargent C.A."/>
            <person name="Schook L.B."/>
            <person name="Schroeder S.G."/>
            <person name="Schwartz A.S."/>
            <person name="Skinner B.M."/>
            <person name="Talbot R."/>
            <person name="Tseng E."/>
            <person name="Tuggle C.K."/>
            <person name="Watson M."/>
            <person name="Smith T.P.L."/>
            <person name="Archibald A.L."/>
        </authorList>
    </citation>
    <scope>NUCLEOTIDE SEQUENCE [LARGE SCALE GENOMIC DNA]</scope>
    <source>
        <strain evidence="7">Duroc</strain>
    </source>
</reference>
<name>A0A5G2QGU3_PIG</name>
<comment type="similarity">
    <text evidence="2">Belongs to the L6 tetraspanin family.</text>
</comment>
<dbReference type="GeneTree" id="ENSGT01030000234590"/>
<feature type="chain" id="PRO_5023910375" description="Secreted protein" evidence="6">
    <location>
        <begin position="18"/>
        <end position="165"/>
    </location>
</feature>
<comment type="subcellular location">
    <subcellularLocation>
        <location evidence="1">Membrane</location>
        <topology evidence="1">Multi-pass membrane protein</topology>
    </subcellularLocation>
</comment>
<dbReference type="InterPro" id="IPR008661">
    <property type="entry name" value="L6_membrane"/>
</dbReference>
<reference evidence="7" key="3">
    <citation type="submission" date="2025-08" db="UniProtKB">
        <authorList>
            <consortium name="Ensembl"/>
        </authorList>
    </citation>
    <scope>IDENTIFICATION</scope>
</reference>
<dbReference type="InParanoid" id="A0A5G2QGU3"/>